<comment type="caution">
    <text evidence="2">The sequence shown here is derived from an EMBL/GenBank/DDBJ whole genome shotgun (WGS) entry which is preliminary data.</text>
</comment>
<gene>
    <name evidence="2" type="ORF">DYH56_15050</name>
</gene>
<accession>A0ABX9KD08</accession>
<dbReference type="Proteomes" id="UP000263486">
    <property type="component" value="Unassembled WGS sequence"/>
</dbReference>
<dbReference type="RefSeq" id="WP_114643689.1">
    <property type="nucleotide sequence ID" value="NZ_JAACIO010000045.1"/>
</dbReference>
<keyword evidence="3" id="KW-1185">Reference proteome</keyword>
<reference evidence="2 3" key="1">
    <citation type="submission" date="2018-08" db="EMBL/GenBank/DDBJ databases">
        <title>Draft genome sequence of Psychrilyobacter sp. strain SD5 isolated from Black Sea water.</title>
        <authorList>
            <person name="Yadav S."/>
            <person name="Villanueva L."/>
            <person name="Damste J.S.S."/>
        </authorList>
    </citation>
    <scope>NUCLEOTIDE SEQUENCE [LARGE SCALE GENOMIC DNA]</scope>
    <source>
        <strain evidence="2 3">SD5</strain>
    </source>
</reference>
<protein>
    <submittedName>
        <fullName evidence="2">Uncharacterized protein</fullName>
    </submittedName>
</protein>
<organism evidence="2 3">
    <name type="scientific">Psychrilyobacter piezotolerans</name>
    <dbReference type="NCBI Taxonomy" id="2293438"/>
    <lineage>
        <taxon>Bacteria</taxon>
        <taxon>Fusobacteriati</taxon>
        <taxon>Fusobacteriota</taxon>
        <taxon>Fusobacteriia</taxon>
        <taxon>Fusobacteriales</taxon>
        <taxon>Fusobacteriaceae</taxon>
        <taxon>Psychrilyobacter</taxon>
    </lineage>
</organism>
<keyword evidence="1" id="KW-1133">Transmembrane helix</keyword>
<evidence type="ECO:0000313" key="3">
    <source>
        <dbReference type="Proteomes" id="UP000263486"/>
    </source>
</evidence>
<name>A0ABX9KD08_9FUSO</name>
<sequence>MSDITPPKKTILGVIVSIIIIFAVAAFYMGTLQGVIDKLSETTKLKTEYKTTIEEWEENNG</sequence>
<evidence type="ECO:0000313" key="2">
    <source>
        <dbReference type="EMBL" id="REI39374.1"/>
    </source>
</evidence>
<evidence type="ECO:0000256" key="1">
    <source>
        <dbReference type="SAM" id="Phobius"/>
    </source>
</evidence>
<keyword evidence="1" id="KW-0472">Membrane</keyword>
<proteinExistence type="predicted"/>
<dbReference type="EMBL" id="QUAJ01000048">
    <property type="protein sequence ID" value="REI39374.1"/>
    <property type="molecule type" value="Genomic_DNA"/>
</dbReference>
<keyword evidence="1" id="KW-0812">Transmembrane</keyword>
<feature type="transmembrane region" description="Helical" evidence="1">
    <location>
        <begin position="12"/>
        <end position="30"/>
    </location>
</feature>